<sequence>MAAQSATAKAAKAYSELRKTLPDLRRSYSAALKRRAEIDDSIKQLRKQPLTDADLQAALTHALEARQKRILESEGIAQQLGYVRRAAGAILDGLTQDGWSDMAPFSISRVDTSDIETLLGLLGDPAALAERIMASVQLPAVAPGPSLEDRRTKLDQLTTERTALADEIAELEEVLVRLGEDLTAWHTQAARLPREGDTRVNSNGEREVFTRLPSASAELQRNTQPGWLSESAARKSKITFPAGDLDPVPGFDAGISLEEAEAAAAA</sequence>
<comment type="caution">
    <text evidence="2">The sequence shown here is derived from an EMBL/GenBank/DDBJ whole genome shotgun (WGS) entry which is preliminary data.</text>
</comment>
<evidence type="ECO:0000313" key="2">
    <source>
        <dbReference type="EMBL" id="MBK1620853.1"/>
    </source>
</evidence>
<proteinExistence type="predicted"/>
<evidence type="ECO:0000256" key="1">
    <source>
        <dbReference type="SAM" id="Coils"/>
    </source>
</evidence>
<dbReference type="AlphaFoldDB" id="A0A9X0WD75"/>
<dbReference type="EMBL" id="NRRY01000050">
    <property type="protein sequence ID" value="MBK1620853.1"/>
    <property type="molecule type" value="Genomic_DNA"/>
</dbReference>
<keyword evidence="3" id="KW-1185">Reference proteome</keyword>
<keyword evidence="1" id="KW-0175">Coiled coil</keyword>
<dbReference type="Proteomes" id="UP001138768">
    <property type="component" value="Unassembled WGS sequence"/>
</dbReference>
<protein>
    <submittedName>
        <fullName evidence="2">Uncharacterized protein</fullName>
    </submittedName>
</protein>
<reference evidence="2 3" key="1">
    <citation type="journal article" date="2020" name="Microorganisms">
        <title>Osmotic Adaptation and Compatible Solute Biosynthesis of Phototrophic Bacteria as Revealed from Genome Analyses.</title>
        <authorList>
            <person name="Imhoff J.F."/>
            <person name="Rahn T."/>
            <person name="Kunzel S."/>
            <person name="Keller A."/>
            <person name="Neulinger S.C."/>
        </authorList>
    </citation>
    <scope>NUCLEOTIDE SEQUENCE [LARGE SCALE GENOMIC DNA]</scope>
    <source>
        <strain evidence="2 3">DSM 25653</strain>
    </source>
</reference>
<gene>
    <name evidence="2" type="ORF">CKO42_20970</name>
</gene>
<dbReference type="RefSeq" id="WP_200248362.1">
    <property type="nucleotide sequence ID" value="NZ_NRRY01000050.1"/>
</dbReference>
<accession>A0A9X0WD75</accession>
<evidence type="ECO:0000313" key="3">
    <source>
        <dbReference type="Proteomes" id="UP001138768"/>
    </source>
</evidence>
<name>A0A9X0WD75_9GAMM</name>
<organism evidence="2 3">
    <name type="scientific">Lamprobacter modestohalophilus</name>
    <dbReference type="NCBI Taxonomy" id="1064514"/>
    <lineage>
        <taxon>Bacteria</taxon>
        <taxon>Pseudomonadati</taxon>
        <taxon>Pseudomonadota</taxon>
        <taxon>Gammaproteobacteria</taxon>
        <taxon>Chromatiales</taxon>
        <taxon>Chromatiaceae</taxon>
        <taxon>Lamprobacter</taxon>
    </lineage>
</organism>
<feature type="coiled-coil region" evidence="1">
    <location>
        <begin position="147"/>
        <end position="181"/>
    </location>
</feature>